<feature type="zinc finger region" description="C3H1-type" evidence="4">
    <location>
        <begin position="38"/>
        <end position="65"/>
    </location>
</feature>
<dbReference type="PROSITE" id="PS50103">
    <property type="entry name" value="ZF_C3H1"/>
    <property type="match status" value="2"/>
</dbReference>
<evidence type="ECO:0000256" key="2">
    <source>
        <dbReference type="ARBA" id="ARBA00022771"/>
    </source>
</evidence>
<feature type="compositionally biased region" description="Polar residues" evidence="5">
    <location>
        <begin position="320"/>
        <end position="329"/>
    </location>
</feature>
<keyword evidence="3 4" id="KW-0862">Zinc</keyword>
<evidence type="ECO:0000256" key="1">
    <source>
        <dbReference type="ARBA" id="ARBA00022723"/>
    </source>
</evidence>
<feature type="compositionally biased region" description="Pro residues" evidence="5">
    <location>
        <begin position="257"/>
        <end position="268"/>
    </location>
</feature>
<dbReference type="EMBL" id="KN819374">
    <property type="protein sequence ID" value="KIJ11732.1"/>
    <property type="molecule type" value="Genomic_DNA"/>
</dbReference>
<evidence type="ECO:0000256" key="5">
    <source>
        <dbReference type="SAM" id="MobiDB-lite"/>
    </source>
</evidence>
<dbReference type="Pfam" id="PF14608">
    <property type="entry name" value="zf-CCCH_2"/>
    <property type="match status" value="2"/>
</dbReference>
<feature type="compositionally biased region" description="Low complexity" evidence="5">
    <location>
        <begin position="743"/>
        <end position="756"/>
    </location>
</feature>
<feature type="domain" description="C3H1-type" evidence="6">
    <location>
        <begin position="73"/>
        <end position="95"/>
    </location>
</feature>
<evidence type="ECO:0000259" key="6">
    <source>
        <dbReference type="PROSITE" id="PS50103"/>
    </source>
</evidence>
<dbReference type="SMART" id="SM00356">
    <property type="entry name" value="ZnF_C3H1"/>
    <property type="match status" value="2"/>
</dbReference>
<dbReference type="HOGENOM" id="CLU_012195_0_0_1"/>
<dbReference type="InterPro" id="IPR000571">
    <property type="entry name" value="Znf_CCCH"/>
</dbReference>
<evidence type="ECO:0000256" key="4">
    <source>
        <dbReference type="PROSITE-ProRule" id="PRU00723"/>
    </source>
</evidence>
<reference evidence="8" key="2">
    <citation type="submission" date="2015-01" db="EMBL/GenBank/DDBJ databases">
        <title>Evolutionary Origins and Diversification of the Mycorrhizal Mutualists.</title>
        <authorList>
            <consortium name="DOE Joint Genome Institute"/>
            <consortium name="Mycorrhizal Genomics Consortium"/>
            <person name="Kohler A."/>
            <person name="Kuo A."/>
            <person name="Nagy L.G."/>
            <person name="Floudas D."/>
            <person name="Copeland A."/>
            <person name="Barry K.W."/>
            <person name="Cichocki N."/>
            <person name="Veneault-Fourrey C."/>
            <person name="LaButti K."/>
            <person name="Lindquist E.A."/>
            <person name="Lipzen A."/>
            <person name="Lundell T."/>
            <person name="Morin E."/>
            <person name="Murat C."/>
            <person name="Riley R."/>
            <person name="Ohm R."/>
            <person name="Sun H."/>
            <person name="Tunlid A."/>
            <person name="Henrissat B."/>
            <person name="Grigoriev I.V."/>
            <person name="Hibbett D.S."/>
            <person name="Martin F."/>
        </authorList>
    </citation>
    <scope>NUCLEOTIDE SEQUENCE [LARGE SCALE GENOMIC DNA]</scope>
    <source>
        <strain evidence="8">ATCC 200175</strain>
    </source>
</reference>
<dbReference type="GO" id="GO:0000209">
    <property type="term" value="P:protein polyubiquitination"/>
    <property type="evidence" value="ECO:0007669"/>
    <property type="project" value="InterPro"/>
</dbReference>
<feature type="compositionally biased region" description="Gly residues" evidence="5">
    <location>
        <begin position="660"/>
        <end position="669"/>
    </location>
</feature>
<organism evidence="7 8">
    <name type="scientific">Paxillus involutus ATCC 200175</name>
    <dbReference type="NCBI Taxonomy" id="664439"/>
    <lineage>
        <taxon>Eukaryota</taxon>
        <taxon>Fungi</taxon>
        <taxon>Dikarya</taxon>
        <taxon>Basidiomycota</taxon>
        <taxon>Agaricomycotina</taxon>
        <taxon>Agaricomycetes</taxon>
        <taxon>Agaricomycetidae</taxon>
        <taxon>Boletales</taxon>
        <taxon>Paxilineae</taxon>
        <taxon>Paxillaceae</taxon>
        <taxon>Paxillus</taxon>
    </lineage>
</organism>
<feature type="compositionally biased region" description="Basic and acidic residues" evidence="5">
    <location>
        <begin position="234"/>
        <end position="246"/>
    </location>
</feature>
<feature type="region of interest" description="Disordered" evidence="5">
    <location>
        <begin position="652"/>
        <end position="671"/>
    </location>
</feature>
<feature type="compositionally biased region" description="Acidic residues" evidence="5">
    <location>
        <begin position="779"/>
        <end position="789"/>
    </location>
</feature>
<keyword evidence="8" id="KW-1185">Reference proteome</keyword>
<dbReference type="AlphaFoldDB" id="A0A0C9TVJ1"/>
<gene>
    <name evidence="7" type="ORF">PAXINDRAFT_181812</name>
</gene>
<feature type="region of interest" description="Disordered" evidence="5">
    <location>
        <begin position="743"/>
        <end position="789"/>
    </location>
</feature>
<proteinExistence type="predicted"/>
<dbReference type="InterPro" id="IPR045072">
    <property type="entry name" value="MKRN-like"/>
</dbReference>
<feature type="compositionally biased region" description="Basic and acidic residues" evidence="5">
    <location>
        <begin position="1"/>
        <end position="25"/>
    </location>
</feature>
<dbReference type="GO" id="GO:0008270">
    <property type="term" value="F:zinc ion binding"/>
    <property type="evidence" value="ECO:0007669"/>
    <property type="project" value="UniProtKB-KW"/>
</dbReference>
<keyword evidence="2 4" id="KW-0863">Zinc-finger</keyword>
<dbReference type="OrthoDB" id="411372at2759"/>
<reference evidence="7 8" key="1">
    <citation type="submission" date="2014-06" db="EMBL/GenBank/DDBJ databases">
        <authorList>
            <consortium name="DOE Joint Genome Institute"/>
            <person name="Kuo A."/>
            <person name="Kohler A."/>
            <person name="Nagy L.G."/>
            <person name="Floudas D."/>
            <person name="Copeland A."/>
            <person name="Barry K.W."/>
            <person name="Cichocki N."/>
            <person name="Veneault-Fourrey C."/>
            <person name="LaButti K."/>
            <person name="Lindquist E.A."/>
            <person name="Lipzen A."/>
            <person name="Lundell T."/>
            <person name="Morin E."/>
            <person name="Murat C."/>
            <person name="Sun H."/>
            <person name="Tunlid A."/>
            <person name="Henrissat B."/>
            <person name="Grigoriev I.V."/>
            <person name="Hibbett D.S."/>
            <person name="Martin F."/>
            <person name="Nordberg H.P."/>
            <person name="Cantor M.N."/>
            <person name="Hua S.X."/>
        </authorList>
    </citation>
    <scope>NUCLEOTIDE SEQUENCE [LARGE SCALE GENOMIC DNA]</scope>
    <source>
        <strain evidence="7 8">ATCC 200175</strain>
    </source>
</reference>
<feature type="region of interest" description="Disordered" evidence="5">
    <location>
        <begin position="403"/>
        <end position="453"/>
    </location>
</feature>
<feature type="region of interest" description="Disordered" evidence="5">
    <location>
        <begin position="1"/>
        <end position="38"/>
    </location>
</feature>
<evidence type="ECO:0000256" key="3">
    <source>
        <dbReference type="ARBA" id="ARBA00022833"/>
    </source>
</evidence>
<feature type="compositionally biased region" description="Low complexity" evidence="5">
    <location>
        <begin position="163"/>
        <end position="181"/>
    </location>
</feature>
<feature type="region of interest" description="Disordered" evidence="5">
    <location>
        <begin position="114"/>
        <end position="351"/>
    </location>
</feature>
<feature type="compositionally biased region" description="Low complexity" evidence="5">
    <location>
        <begin position="214"/>
        <end position="226"/>
    </location>
</feature>
<dbReference type="PANTHER" id="PTHR11224">
    <property type="entry name" value="MAKORIN-RELATED"/>
    <property type="match status" value="1"/>
</dbReference>
<dbReference type="InterPro" id="IPR036855">
    <property type="entry name" value="Znf_CCCH_sf"/>
</dbReference>
<feature type="compositionally biased region" description="Basic and acidic residues" evidence="5">
    <location>
        <begin position="127"/>
        <end position="141"/>
    </location>
</feature>
<dbReference type="Proteomes" id="UP000053647">
    <property type="component" value="Unassembled WGS sequence"/>
</dbReference>
<name>A0A0C9TVJ1_PAXIN</name>
<evidence type="ECO:0000313" key="8">
    <source>
        <dbReference type="Proteomes" id="UP000053647"/>
    </source>
</evidence>
<accession>A0A0C9TVJ1</accession>
<evidence type="ECO:0000313" key="7">
    <source>
        <dbReference type="EMBL" id="KIJ11732.1"/>
    </source>
</evidence>
<keyword evidence="1 4" id="KW-0479">Metal-binding</keyword>
<feature type="domain" description="C3H1-type" evidence="6">
    <location>
        <begin position="38"/>
        <end position="65"/>
    </location>
</feature>
<dbReference type="SUPFAM" id="SSF90229">
    <property type="entry name" value="CCCH zinc finger"/>
    <property type="match status" value="1"/>
</dbReference>
<feature type="zinc finger region" description="C3H1-type" evidence="4">
    <location>
        <begin position="73"/>
        <end position="95"/>
    </location>
</feature>
<dbReference type="GO" id="GO:0061630">
    <property type="term" value="F:ubiquitin protein ligase activity"/>
    <property type="evidence" value="ECO:0007669"/>
    <property type="project" value="InterPro"/>
</dbReference>
<feature type="compositionally biased region" description="Polar residues" evidence="5">
    <location>
        <begin position="757"/>
        <end position="770"/>
    </location>
</feature>
<dbReference type="Gene3D" id="4.10.1000.10">
    <property type="entry name" value="Zinc finger, CCCH-type"/>
    <property type="match status" value="1"/>
</dbReference>
<feature type="compositionally biased region" description="Low complexity" evidence="5">
    <location>
        <begin position="434"/>
        <end position="445"/>
    </location>
</feature>
<feature type="compositionally biased region" description="Gly residues" evidence="5">
    <location>
        <begin position="116"/>
        <end position="126"/>
    </location>
</feature>
<protein>
    <recommendedName>
        <fullName evidence="6">C3H1-type domain-containing protein</fullName>
    </recommendedName>
</protein>
<sequence>MPPTDKQDPENMPEHDKEGDNDRGGMLKGKSASSKSKDLSHVPCKFFKVGACTAGSSCPFSHTVQEPGHQKDVCAWFVKGNCKFGHKCALAHILPGQGMSMDRKNKKAAQLAANGGIAGGGNGGGGRESRSSRGGKKDTHQAAHSYGGSPVGTSVNTRTGLLSGSTAPTRTTSTRPPISMPLKAQISPSAPAPPLNDTDFAAFVLPDDIDNHKPNTPTGPGPNTETSAGTKQETGSESREEAKDAPPSEPSAGSPSPVKPRNPSPPTLPLKVPSAPRRPVLPADAADLGPIGSPPRGSLSTNSPISAGTPPQGAGIPSTFHAQTSLLTESRNRHGGGTGVASSLGHAHPQAWNTDIGPIPSQVLTSSTSPSIGVSITGVDRDRDGLIIDEDLEEFLPSSLTDLLTPSERSRRMSRTHSGSSRPVNLNDAPSPHPTLHPQLTQTQGHHGHHRYSRSVPAPSLLGDVKSIWAERGNTNNAVPGSPDTHTFGLGAIGSGTPSSLKSSNGFGGLGFNLGNTTTASGTGTIPYRDDAHSPSSSLLAPSNASAAFLPSFHHYYSKMNAGSNGRGPSTNAGLGLGAGLGGLSGLSRSPLSHAPLHGPAADEGRTGPAGGVGMGLGDTSPSIRALQAHAPGQSLPQGLAAGYSRIHALPPTGSPGSIGTSGVGGGAFSPGHGPVPFGINAGSGLSQDWHLQQNHSHFPTEAISHLSLSSHHDMYSSIHPPTNSAPLSSSMVALESMFSRLPPTSSPLRTPPHSSANSSRTWHTQNALSPLSRPIVTADDDDLFSMDG</sequence>
<feature type="compositionally biased region" description="Polar residues" evidence="5">
    <location>
        <begin position="151"/>
        <end position="162"/>
    </location>
</feature>
<dbReference type="PANTHER" id="PTHR11224:SF10">
    <property type="entry name" value="IP09428P-RELATED"/>
    <property type="match status" value="1"/>
</dbReference>
<feature type="region of interest" description="Disordered" evidence="5">
    <location>
        <begin position="590"/>
        <end position="614"/>
    </location>
</feature>